<dbReference type="Proteomes" id="UP000051955">
    <property type="component" value="Unassembled WGS sequence"/>
</dbReference>
<dbReference type="InterPro" id="IPR036514">
    <property type="entry name" value="SGNH_hydro_sf"/>
</dbReference>
<dbReference type="STRING" id="1423715.FD25_GL002367"/>
<dbReference type="PANTHER" id="PTHR30383:SF5">
    <property type="entry name" value="SGNH HYDROLASE-TYPE ESTERASE DOMAIN-CONTAINING PROTEIN"/>
    <property type="match status" value="1"/>
</dbReference>
<feature type="domain" description="SGNH hydrolase-type esterase" evidence="1">
    <location>
        <begin position="65"/>
        <end position="216"/>
    </location>
</feature>
<dbReference type="Pfam" id="PF13472">
    <property type="entry name" value="Lipase_GDSL_2"/>
    <property type="match status" value="1"/>
</dbReference>
<dbReference type="InterPro" id="IPR013830">
    <property type="entry name" value="SGNH_hydro"/>
</dbReference>
<keyword evidence="2" id="KW-0378">Hydrolase</keyword>
<dbReference type="AlphaFoldDB" id="A0A0R1LQK5"/>
<keyword evidence="3" id="KW-1185">Reference proteome</keyword>
<accession>A0A0R1LQK5</accession>
<evidence type="ECO:0000259" key="1">
    <source>
        <dbReference type="Pfam" id="PF13472"/>
    </source>
</evidence>
<dbReference type="EMBL" id="AZDV01000005">
    <property type="protein sequence ID" value="KRK95907.1"/>
    <property type="molecule type" value="Genomic_DNA"/>
</dbReference>
<proteinExistence type="predicted"/>
<dbReference type="InterPro" id="IPR051532">
    <property type="entry name" value="Ester_Hydrolysis_Enzymes"/>
</dbReference>
<name>A0A0R1LQK5_9LACO</name>
<protein>
    <submittedName>
        <fullName evidence="2">GDSL-like lipase acylhydrolase family protein</fullName>
    </submittedName>
</protein>
<comment type="caution">
    <text evidence="2">The sequence shown here is derived from an EMBL/GenBank/DDBJ whole genome shotgun (WGS) entry which is preliminary data.</text>
</comment>
<evidence type="ECO:0000313" key="3">
    <source>
        <dbReference type="Proteomes" id="UP000051955"/>
    </source>
</evidence>
<dbReference type="RefSeq" id="WP_057801111.1">
    <property type="nucleotide sequence ID" value="NZ_AZDV01000005.1"/>
</dbReference>
<sequence>MSDQTQKLTNMNPNIVAFQDELRAKYAEENQTALPDQIDFIGSSLMEIFPIEKFQTEQKLDLSLHIYNRGVRATTIADLLAHIDTLIFDLHPSKIFMNIGSNDVGFGIPENEMIANYNELCRQIQTKLPDCEVYVMAYYPVNTTAKFTNSEREHNSLFHTRTNESMVKASETVARIARKYGFHPINVNQGLTDNQGMLKAELTFDGAHMLPSGYQIVLGNLIAYLK</sequence>
<dbReference type="GO" id="GO:0004622">
    <property type="term" value="F:phosphatidylcholine lysophospholipase activity"/>
    <property type="evidence" value="ECO:0007669"/>
    <property type="project" value="TreeGrafter"/>
</dbReference>
<dbReference type="PANTHER" id="PTHR30383">
    <property type="entry name" value="THIOESTERASE 1/PROTEASE 1/LYSOPHOSPHOLIPASE L1"/>
    <property type="match status" value="1"/>
</dbReference>
<reference evidence="2 3" key="1">
    <citation type="journal article" date="2015" name="Genome Announc.">
        <title>Expanding the biotechnology potential of lactobacilli through comparative genomics of 213 strains and associated genera.</title>
        <authorList>
            <person name="Sun Z."/>
            <person name="Harris H.M."/>
            <person name="McCann A."/>
            <person name="Guo C."/>
            <person name="Argimon S."/>
            <person name="Zhang W."/>
            <person name="Yang X."/>
            <person name="Jeffery I.B."/>
            <person name="Cooney J.C."/>
            <person name="Kagawa T.F."/>
            <person name="Liu W."/>
            <person name="Song Y."/>
            <person name="Salvetti E."/>
            <person name="Wrobel A."/>
            <person name="Rasinkangas P."/>
            <person name="Parkhill J."/>
            <person name="Rea M.C."/>
            <person name="O'Sullivan O."/>
            <person name="Ritari J."/>
            <person name="Douillard F.P."/>
            <person name="Paul Ross R."/>
            <person name="Yang R."/>
            <person name="Briner A.E."/>
            <person name="Felis G.E."/>
            <person name="de Vos W.M."/>
            <person name="Barrangou R."/>
            <person name="Klaenhammer T.R."/>
            <person name="Caufield P.W."/>
            <person name="Cui Y."/>
            <person name="Zhang H."/>
            <person name="O'Toole P.W."/>
        </authorList>
    </citation>
    <scope>NUCLEOTIDE SEQUENCE [LARGE SCALE GENOMIC DNA]</scope>
    <source>
        <strain evidence="2 3">DSM 19394</strain>
    </source>
</reference>
<gene>
    <name evidence="2" type="ORF">FD25_GL002367</name>
</gene>
<dbReference type="Gene3D" id="3.40.50.1110">
    <property type="entry name" value="SGNH hydrolase"/>
    <property type="match status" value="1"/>
</dbReference>
<organism evidence="2 3">
    <name type="scientific">Levilactobacillus acidifarinae DSM 19394 = JCM 15949</name>
    <dbReference type="NCBI Taxonomy" id="1423715"/>
    <lineage>
        <taxon>Bacteria</taxon>
        <taxon>Bacillati</taxon>
        <taxon>Bacillota</taxon>
        <taxon>Bacilli</taxon>
        <taxon>Lactobacillales</taxon>
        <taxon>Lactobacillaceae</taxon>
        <taxon>Levilactobacillus</taxon>
    </lineage>
</organism>
<dbReference type="OrthoDB" id="2513075at2"/>
<evidence type="ECO:0000313" key="2">
    <source>
        <dbReference type="EMBL" id="KRK95907.1"/>
    </source>
</evidence>
<dbReference type="SUPFAM" id="SSF52266">
    <property type="entry name" value="SGNH hydrolase"/>
    <property type="match status" value="1"/>
</dbReference>
<dbReference type="PATRIC" id="fig|1423715.3.peg.2443"/>